<dbReference type="EMBL" id="GBHO01021055">
    <property type="protein sequence ID" value="JAG22549.1"/>
    <property type="molecule type" value="Transcribed_RNA"/>
</dbReference>
<evidence type="ECO:0000313" key="2">
    <source>
        <dbReference type="EMBL" id="JAG22549.1"/>
    </source>
</evidence>
<feature type="compositionally biased region" description="Basic and acidic residues" evidence="1">
    <location>
        <begin position="106"/>
        <end position="121"/>
    </location>
</feature>
<evidence type="ECO:0000313" key="3">
    <source>
        <dbReference type="EMBL" id="JAQ16112.1"/>
    </source>
</evidence>
<dbReference type="AlphaFoldDB" id="A0A0A9XRG2"/>
<accession>A0A0A9XRG2</accession>
<protein>
    <submittedName>
        <fullName evidence="2">Brefeldin A-inhibited guanine nucleotide-exchange protein 1</fullName>
    </submittedName>
</protein>
<evidence type="ECO:0000256" key="1">
    <source>
        <dbReference type="SAM" id="MobiDB-lite"/>
    </source>
</evidence>
<sequence length="157" mass="15712">VEGAATVAGGAVEAKVAAGELTTDAVEATLYVLLARDVQEPAAGSAQTVEHGSVLRATVPDVRAERCVRVGASSSVDAVAHEPAVDTAPTAVCGVLRNSWCSSEGGDEKPDTADDTRRQDSDAPTVLPVPPTGTGGSVSTGSDAECVQCAGVQRTPV</sequence>
<proteinExistence type="predicted"/>
<organism evidence="2">
    <name type="scientific">Lygus hesperus</name>
    <name type="common">Western plant bug</name>
    <dbReference type="NCBI Taxonomy" id="30085"/>
    <lineage>
        <taxon>Eukaryota</taxon>
        <taxon>Metazoa</taxon>
        <taxon>Ecdysozoa</taxon>
        <taxon>Arthropoda</taxon>
        <taxon>Hexapoda</taxon>
        <taxon>Insecta</taxon>
        <taxon>Pterygota</taxon>
        <taxon>Neoptera</taxon>
        <taxon>Paraneoptera</taxon>
        <taxon>Hemiptera</taxon>
        <taxon>Heteroptera</taxon>
        <taxon>Panheteroptera</taxon>
        <taxon>Cimicomorpha</taxon>
        <taxon>Miridae</taxon>
        <taxon>Mirini</taxon>
        <taxon>Lygus</taxon>
    </lineage>
</organism>
<feature type="non-terminal residue" evidence="2">
    <location>
        <position position="1"/>
    </location>
</feature>
<reference evidence="2" key="2">
    <citation type="submission" date="2014-07" db="EMBL/GenBank/DDBJ databases">
        <authorList>
            <person name="Hull J."/>
        </authorList>
    </citation>
    <scope>NUCLEOTIDE SEQUENCE</scope>
</reference>
<reference evidence="2" key="1">
    <citation type="journal article" date="2014" name="PLoS ONE">
        <title>Transcriptome-Based Identification of ABC Transporters in the Western Tarnished Plant Bug Lygus hesperus.</title>
        <authorList>
            <person name="Hull J.J."/>
            <person name="Chaney K."/>
            <person name="Geib S.M."/>
            <person name="Fabrick J.A."/>
            <person name="Brent C.S."/>
            <person name="Walsh D."/>
            <person name="Lavine L.C."/>
        </authorList>
    </citation>
    <scope>NUCLEOTIDE SEQUENCE</scope>
</reference>
<name>A0A0A9XRG2_LYGHE</name>
<reference evidence="3" key="3">
    <citation type="journal article" date="2016" name="Gigascience">
        <title>De novo construction of an expanded transcriptome assembly for the western tarnished plant bug, Lygus hesperus.</title>
        <authorList>
            <person name="Tassone E.E."/>
            <person name="Geib S.M."/>
            <person name="Hall B."/>
            <person name="Fabrick J.A."/>
            <person name="Brent C.S."/>
            <person name="Hull J.J."/>
        </authorList>
    </citation>
    <scope>NUCLEOTIDE SEQUENCE</scope>
</reference>
<dbReference type="EMBL" id="GDHC01002517">
    <property type="protein sequence ID" value="JAQ16112.1"/>
    <property type="molecule type" value="Transcribed_RNA"/>
</dbReference>
<gene>
    <name evidence="2" type="primary">ARFGEF1_1</name>
    <name evidence="2" type="ORF">CM83_103371</name>
    <name evidence="3" type="ORF">g.16110</name>
</gene>
<feature type="region of interest" description="Disordered" evidence="1">
    <location>
        <begin position="99"/>
        <end position="157"/>
    </location>
</feature>